<accession>A0A3M7QSP0</accession>
<dbReference type="AlphaFoldDB" id="A0A3M7QSP0"/>
<evidence type="ECO:0000313" key="1">
    <source>
        <dbReference type="EMBL" id="RNA14293.1"/>
    </source>
</evidence>
<evidence type="ECO:0000313" key="2">
    <source>
        <dbReference type="Proteomes" id="UP000276133"/>
    </source>
</evidence>
<dbReference type="Proteomes" id="UP000276133">
    <property type="component" value="Unassembled WGS sequence"/>
</dbReference>
<reference evidence="1 2" key="1">
    <citation type="journal article" date="2018" name="Sci. Rep.">
        <title>Genomic signatures of local adaptation to the degree of environmental predictability in rotifers.</title>
        <authorList>
            <person name="Franch-Gras L."/>
            <person name="Hahn C."/>
            <person name="Garcia-Roger E.M."/>
            <person name="Carmona M.J."/>
            <person name="Serra M."/>
            <person name="Gomez A."/>
        </authorList>
    </citation>
    <scope>NUCLEOTIDE SEQUENCE [LARGE SCALE GENOMIC DNA]</scope>
    <source>
        <strain evidence="1">HYR1</strain>
    </source>
</reference>
<gene>
    <name evidence="1" type="ORF">BpHYR1_029444</name>
</gene>
<comment type="caution">
    <text evidence="1">The sequence shown here is derived from an EMBL/GenBank/DDBJ whole genome shotgun (WGS) entry which is preliminary data.</text>
</comment>
<keyword evidence="2" id="KW-1185">Reference proteome</keyword>
<dbReference type="EMBL" id="REGN01005215">
    <property type="protein sequence ID" value="RNA14293.1"/>
    <property type="molecule type" value="Genomic_DNA"/>
</dbReference>
<sequence length="93" mass="11094">MLKLSDFETFSNRLTILELNGKLKFKILSTFENKLRDQAEDCGTLFFFDSACKKNNKTNCYLMIFSSAQIKQKWSFSPIWLQFLIKKKKFQNY</sequence>
<organism evidence="1 2">
    <name type="scientific">Brachionus plicatilis</name>
    <name type="common">Marine rotifer</name>
    <name type="synonym">Brachionus muelleri</name>
    <dbReference type="NCBI Taxonomy" id="10195"/>
    <lineage>
        <taxon>Eukaryota</taxon>
        <taxon>Metazoa</taxon>
        <taxon>Spiralia</taxon>
        <taxon>Gnathifera</taxon>
        <taxon>Rotifera</taxon>
        <taxon>Eurotatoria</taxon>
        <taxon>Monogononta</taxon>
        <taxon>Pseudotrocha</taxon>
        <taxon>Ploima</taxon>
        <taxon>Brachionidae</taxon>
        <taxon>Brachionus</taxon>
    </lineage>
</organism>
<protein>
    <submittedName>
        <fullName evidence="1">Uncharacterized protein</fullName>
    </submittedName>
</protein>
<proteinExistence type="predicted"/>
<name>A0A3M7QSP0_BRAPC</name>